<name>A0A1I7VG49_LOALO</name>
<reference evidence="3" key="2">
    <citation type="submission" date="2016-11" db="UniProtKB">
        <authorList>
            <consortium name="WormBaseParasite"/>
        </authorList>
    </citation>
    <scope>IDENTIFICATION</scope>
</reference>
<dbReference type="GO" id="GO:0003676">
    <property type="term" value="F:nucleic acid binding"/>
    <property type="evidence" value="ECO:0007669"/>
    <property type="project" value="InterPro"/>
</dbReference>
<dbReference type="Pfam" id="PF18701">
    <property type="entry name" value="DUF5641"/>
    <property type="match status" value="1"/>
</dbReference>
<dbReference type="InterPro" id="IPR040676">
    <property type="entry name" value="DUF5641"/>
</dbReference>
<evidence type="ECO:0000259" key="1">
    <source>
        <dbReference type="PROSITE" id="PS50994"/>
    </source>
</evidence>
<dbReference type="WBParaSite" id="EN70_2173">
    <property type="protein sequence ID" value="EN70_2173"/>
    <property type="gene ID" value="EN70_2173"/>
</dbReference>
<organism evidence="2 3">
    <name type="scientific">Loa loa</name>
    <name type="common">Eye worm</name>
    <name type="synonym">Filaria loa</name>
    <dbReference type="NCBI Taxonomy" id="7209"/>
    <lineage>
        <taxon>Eukaryota</taxon>
        <taxon>Metazoa</taxon>
        <taxon>Ecdysozoa</taxon>
        <taxon>Nematoda</taxon>
        <taxon>Chromadorea</taxon>
        <taxon>Rhabditida</taxon>
        <taxon>Spirurina</taxon>
        <taxon>Spiruromorpha</taxon>
        <taxon>Filarioidea</taxon>
        <taxon>Onchocercidae</taxon>
        <taxon>Loa</taxon>
    </lineage>
</organism>
<dbReference type="PANTHER" id="PTHR47331:SF1">
    <property type="entry name" value="GAG-LIKE PROTEIN"/>
    <property type="match status" value="1"/>
</dbReference>
<dbReference type="STRING" id="7209.A0A1I7VG49"/>
<accession>A0A1I7VG49</accession>
<dbReference type="InterPro" id="IPR001584">
    <property type="entry name" value="Integrase_cat-core"/>
</dbReference>
<dbReference type="InterPro" id="IPR012337">
    <property type="entry name" value="RNaseH-like_sf"/>
</dbReference>
<dbReference type="GO" id="GO:0015074">
    <property type="term" value="P:DNA integration"/>
    <property type="evidence" value="ECO:0007669"/>
    <property type="project" value="InterPro"/>
</dbReference>
<dbReference type="PANTHER" id="PTHR47331">
    <property type="entry name" value="PHD-TYPE DOMAIN-CONTAINING PROTEIN"/>
    <property type="match status" value="1"/>
</dbReference>
<feature type="domain" description="Integrase catalytic" evidence="1">
    <location>
        <begin position="21"/>
        <end position="206"/>
    </location>
</feature>
<sequence length="379" mass="43436">MINKCRICKRWNSRSFKLPPMASLPETRVNRSRAFAYVGVDYFGLLSIKGNVPTKRWIILFTCFTTRAMHLELAEDQFAETFLHAIRRFVARRGYPELILSDNATQFQAFKTIITQVAVSNFLAKGGMTWKNIVPKAPWQGGIYERLIGLTKNALKKAIGRKYLAERELVTLIAEVEGILNTRPLTYANFDDCVIIRPIDFILPNASLHLPMIKNDDTQEEFIPHRERTQREITSPKGAQKRTSRKGEIVLLNESGIPRGMWKLLRIKDVKIDKDGQVRNVQVETPTGKLLNRPINVLYPLEVNNDEDHLELNNKESTKVLEIEPDTVEHQEPIAMRTRSSTNQPNKLYFITNPTYSQYQPSLVGSVVKTKPQINSFTL</sequence>
<dbReference type="InterPro" id="IPR036397">
    <property type="entry name" value="RNaseH_sf"/>
</dbReference>
<dbReference type="Gene3D" id="3.30.420.10">
    <property type="entry name" value="Ribonuclease H-like superfamily/Ribonuclease H"/>
    <property type="match status" value="1"/>
</dbReference>
<dbReference type="Proteomes" id="UP000095285">
    <property type="component" value="Unassembled WGS sequence"/>
</dbReference>
<dbReference type="PROSITE" id="PS50994">
    <property type="entry name" value="INTEGRASE"/>
    <property type="match status" value="1"/>
</dbReference>
<reference evidence="2" key="1">
    <citation type="submission" date="2012-04" db="EMBL/GenBank/DDBJ databases">
        <title>The Genome Sequence of Loa loa.</title>
        <authorList>
            <consortium name="The Broad Institute Genome Sequencing Platform"/>
            <consortium name="Broad Institute Genome Sequencing Center for Infectious Disease"/>
            <person name="Nutman T.B."/>
            <person name="Fink D.L."/>
            <person name="Russ C."/>
            <person name="Young S."/>
            <person name="Zeng Q."/>
            <person name="Gargeya S."/>
            <person name="Alvarado L."/>
            <person name="Berlin A."/>
            <person name="Chapman S.B."/>
            <person name="Chen Z."/>
            <person name="Freedman E."/>
            <person name="Gellesch M."/>
            <person name="Goldberg J."/>
            <person name="Griggs A."/>
            <person name="Gujja S."/>
            <person name="Heilman E.R."/>
            <person name="Heiman D."/>
            <person name="Howarth C."/>
            <person name="Mehta T."/>
            <person name="Neiman D."/>
            <person name="Pearson M."/>
            <person name="Roberts A."/>
            <person name="Saif S."/>
            <person name="Shea T."/>
            <person name="Shenoy N."/>
            <person name="Sisk P."/>
            <person name="Stolte C."/>
            <person name="Sykes S."/>
            <person name="White J."/>
            <person name="Yandava C."/>
            <person name="Haas B."/>
            <person name="Henn M.R."/>
            <person name="Nusbaum C."/>
            <person name="Birren B."/>
        </authorList>
    </citation>
    <scope>NUCLEOTIDE SEQUENCE [LARGE SCALE GENOMIC DNA]</scope>
</reference>
<evidence type="ECO:0000313" key="3">
    <source>
        <dbReference type="WBParaSite" id="EN70_2173"/>
    </source>
</evidence>
<dbReference type="SUPFAM" id="SSF53098">
    <property type="entry name" value="Ribonuclease H-like"/>
    <property type="match status" value="1"/>
</dbReference>
<evidence type="ECO:0000313" key="2">
    <source>
        <dbReference type="Proteomes" id="UP000095285"/>
    </source>
</evidence>
<keyword evidence="2" id="KW-1185">Reference proteome</keyword>
<protein>
    <submittedName>
        <fullName evidence="3">Integrase catalytic domain-containing protein</fullName>
    </submittedName>
</protein>
<dbReference type="AlphaFoldDB" id="A0A1I7VG49"/>
<proteinExistence type="predicted"/>